<organism evidence="1 2">
    <name type="scientific">Bordetella pertussis</name>
    <dbReference type="NCBI Taxonomy" id="520"/>
    <lineage>
        <taxon>Bacteria</taxon>
        <taxon>Pseudomonadati</taxon>
        <taxon>Pseudomonadota</taxon>
        <taxon>Betaproteobacteria</taxon>
        <taxon>Burkholderiales</taxon>
        <taxon>Alcaligenaceae</taxon>
        <taxon>Bordetella</taxon>
    </lineage>
</organism>
<sequence>MFETRPIPASAREARSEGHMATRVKQFVIHGVTESGVRFRPSDWAERLAGVMAQFRPPGSAGNHLTYSPYVLPVVIDGVRSVVVDQRLRELEPLAYKFVVDFAHDNHLKTEEREA</sequence>
<dbReference type="Gene3D" id="3.30.70.2340">
    <property type="entry name" value="Uncharacterised protein PF12112 family, DUF3579"/>
    <property type="match status" value="1"/>
</dbReference>
<proteinExistence type="predicted"/>
<gene>
    <name evidence="1" type="ORF">NCTC10911_00868</name>
</gene>
<dbReference type="EMBL" id="UFTT01000002">
    <property type="protein sequence ID" value="SUV63860.1"/>
    <property type="molecule type" value="Genomic_DNA"/>
</dbReference>
<reference evidence="1 2" key="1">
    <citation type="submission" date="2018-06" db="EMBL/GenBank/DDBJ databases">
        <authorList>
            <consortium name="Pathogen Informatics"/>
            <person name="Doyle S."/>
        </authorList>
    </citation>
    <scope>NUCLEOTIDE SEQUENCE [LARGE SCALE GENOMIC DNA]</scope>
    <source>
        <strain evidence="1 2">NCTC10911</strain>
    </source>
</reference>
<protein>
    <submittedName>
        <fullName evidence="1">Protein of uncharacterized function (DUF3579)</fullName>
    </submittedName>
</protein>
<dbReference type="Pfam" id="PF12112">
    <property type="entry name" value="DUF3579"/>
    <property type="match status" value="1"/>
</dbReference>
<evidence type="ECO:0000313" key="2">
    <source>
        <dbReference type="Proteomes" id="UP000255014"/>
    </source>
</evidence>
<dbReference type="AlphaFoldDB" id="A0A0E8BZP1"/>
<accession>A0A0E8BZP1</accession>
<dbReference type="InterPro" id="IPR021969">
    <property type="entry name" value="DUF3579"/>
</dbReference>
<dbReference type="Proteomes" id="UP000255014">
    <property type="component" value="Unassembled WGS sequence"/>
</dbReference>
<name>A0A0E8BZP1_BORPT</name>
<evidence type="ECO:0000313" key="1">
    <source>
        <dbReference type="EMBL" id="SUV63860.1"/>
    </source>
</evidence>